<comment type="caution">
    <text evidence="5">The sequence shown here is derived from an EMBL/GenBank/DDBJ whole genome shotgun (WGS) entry which is preliminary data.</text>
</comment>
<dbReference type="PANTHER" id="PTHR40980">
    <property type="entry name" value="PLUG DOMAIN-CONTAINING PROTEIN"/>
    <property type="match status" value="1"/>
</dbReference>
<keyword evidence="5" id="KW-0121">Carboxypeptidase</keyword>
<dbReference type="InterPro" id="IPR036942">
    <property type="entry name" value="Beta-barrel_TonB_sf"/>
</dbReference>
<dbReference type="PANTHER" id="PTHR40980:SF3">
    <property type="entry name" value="TONB-DEPENDENT RECEPTOR-LIKE BETA-BARREL DOMAIN-CONTAINING PROTEIN"/>
    <property type="match status" value="1"/>
</dbReference>
<name>A0A561P6D0_9BACT</name>
<dbReference type="InterPro" id="IPR013784">
    <property type="entry name" value="Carb-bd-like_fold"/>
</dbReference>
<reference evidence="5 6" key="1">
    <citation type="submission" date="2019-06" db="EMBL/GenBank/DDBJ databases">
        <title>Sorghum-associated microbial communities from plants grown in Nebraska, USA.</title>
        <authorList>
            <person name="Schachtman D."/>
        </authorList>
    </citation>
    <scope>NUCLEOTIDE SEQUENCE [LARGE SCALE GENOMIC DNA]</scope>
    <source>
        <strain evidence="5 6">1209</strain>
    </source>
</reference>
<keyword evidence="2" id="KW-0472">Membrane</keyword>
<evidence type="ECO:0000313" key="6">
    <source>
        <dbReference type="Proteomes" id="UP000320811"/>
    </source>
</evidence>
<dbReference type="GO" id="GO:0009279">
    <property type="term" value="C:cell outer membrane"/>
    <property type="evidence" value="ECO:0007669"/>
    <property type="project" value="UniProtKB-SubCell"/>
</dbReference>
<dbReference type="SUPFAM" id="SSF56935">
    <property type="entry name" value="Porins"/>
    <property type="match status" value="1"/>
</dbReference>
<proteinExistence type="predicted"/>
<evidence type="ECO:0000313" key="5">
    <source>
        <dbReference type="EMBL" id="TWF33661.1"/>
    </source>
</evidence>
<evidence type="ECO:0000259" key="4">
    <source>
        <dbReference type="Pfam" id="PF14905"/>
    </source>
</evidence>
<sequence length="788" mass="89474">MITCGILLSLSAQSQTLVTGKIMTTHDQPIGYVSLSLLTHPDSTIVTQQLTDSTGTFTFNHIRNGRYWLRCLAMGHEIIYREISVANNTPVHTGNITMMPVSSLLGEIVVSGSQSPMQRVNGKLVLNISGNRLFKADANVLSILKKVPGLEVDGEGVIQLSSRVTPAIFINGKPTTMNAAELQHYLSSLSPDMISSIEVDATPSARYDAEHKAIINIQLKQDINRGWNGSISSSVQQNAYTQANNNLLLQYNTSRITFTARLGYINGNTHRRYQALQHLASTDVLTTHTHTVTRYNDVSYQLGAAYHFRKNQQLEITGRAYQANQGLNSVNTLLSTDAAGKKVVFSNYTSNNAAPKRTNYAADIYYTGQAGNNSWQVLTTLAQLKNYNAEEIQTYDALSSQLEHYWKTNLYNDILIRSIQADFTHRAGSAKLNAGGKFAYTTTQNNIRYDTMNTINQFEWDSSRSNNFLYREYISAGYLSYEGKFRKFSYSFGLRAEYTHSVANSMTSSQITTRNYLTWLPSASITFTVDEQQQYQLSFISKMTRPNFAQLNPFRFYNSPLNYWIGNPYLLASTTRTFNLSYSNGAFNISANIGRELLPMARYPEYNPVTNVLEYLGTNLPYSDFADIEAGFPIKVNQWWRMNYNLGGHYRKELNPYHQVTYAIPILDYTINSSQVFSLPYRFTLDIYYYYKSVSGNSLYISRPMSNFDIGLQRTWLKGKLNTKFSVYDLFDTYRVRFIFREKSIIDNQLSHWFGTRRAVFTLSYQLGKATGKSPKNTKNEEEGRANM</sequence>
<dbReference type="Pfam" id="PF14905">
    <property type="entry name" value="OMP_b-brl_3"/>
    <property type="match status" value="1"/>
</dbReference>
<feature type="domain" description="Outer membrane protein beta-barrel" evidence="4">
    <location>
        <begin position="376"/>
        <end position="765"/>
    </location>
</feature>
<dbReference type="SUPFAM" id="SSF49452">
    <property type="entry name" value="Starch-binding domain-like"/>
    <property type="match status" value="1"/>
</dbReference>
<organism evidence="5 6">
    <name type="scientific">Chitinophaga polysaccharea</name>
    <dbReference type="NCBI Taxonomy" id="1293035"/>
    <lineage>
        <taxon>Bacteria</taxon>
        <taxon>Pseudomonadati</taxon>
        <taxon>Bacteroidota</taxon>
        <taxon>Chitinophagia</taxon>
        <taxon>Chitinophagales</taxon>
        <taxon>Chitinophagaceae</taxon>
        <taxon>Chitinophaga</taxon>
    </lineage>
</organism>
<dbReference type="Proteomes" id="UP000320811">
    <property type="component" value="Unassembled WGS sequence"/>
</dbReference>
<keyword evidence="5" id="KW-0378">Hydrolase</keyword>
<protein>
    <submittedName>
        <fullName evidence="5">Carboxypeptidase family protein</fullName>
    </submittedName>
</protein>
<evidence type="ECO:0000256" key="2">
    <source>
        <dbReference type="ARBA" id="ARBA00023136"/>
    </source>
</evidence>
<keyword evidence="3" id="KW-0998">Cell outer membrane</keyword>
<dbReference type="GO" id="GO:0030246">
    <property type="term" value="F:carbohydrate binding"/>
    <property type="evidence" value="ECO:0007669"/>
    <property type="project" value="InterPro"/>
</dbReference>
<keyword evidence="5" id="KW-0645">Protease</keyword>
<dbReference type="AlphaFoldDB" id="A0A561P6D0"/>
<dbReference type="EMBL" id="VIWO01000012">
    <property type="protein sequence ID" value="TWF33661.1"/>
    <property type="molecule type" value="Genomic_DNA"/>
</dbReference>
<keyword evidence="6" id="KW-1185">Reference proteome</keyword>
<evidence type="ECO:0000256" key="1">
    <source>
        <dbReference type="ARBA" id="ARBA00004442"/>
    </source>
</evidence>
<evidence type="ECO:0000256" key="3">
    <source>
        <dbReference type="ARBA" id="ARBA00023237"/>
    </source>
</evidence>
<dbReference type="Gene3D" id="2.40.170.20">
    <property type="entry name" value="TonB-dependent receptor, beta-barrel domain"/>
    <property type="match status" value="1"/>
</dbReference>
<gene>
    <name evidence="5" type="ORF">FHW36_112102</name>
</gene>
<accession>A0A561P6D0</accession>
<dbReference type="GO" id="GO:0004180">
    <property type="term" value="F:carboxypeptidase activity"/>
    <property type="evidence" value="ECO:0007669"/>
    <property type="project" value="UniProtKB-KW"/>
</dbReference>
<dbReference type="InterPro" id="IPR041700">
    <property type="entry name" value="OMP_b-brl_3"/>
</dbReference>
<comment type="subcellular location">
    <subcellularLocation>
        <location evidence="1">Cell outer membrane</location>
    </subcellularLocation>
</comment>